<dbReference type="AlphaFoldDB" id="K0J785"/>
<dbReference type="eggNOG" id="COG1388">
    <property type="taxonomic scope" value="Bacteria"/>
</dbReference>
<reference evidence="3 4" key="1">
    <citation type="submission" date="2011-01" db="EMBL/GenBank/DDBJ databases">
        <title>Whole genome sequence of Amphibacillus xylinus NBRC 15112.</title>
        <authorList>
            <person name="Nakazawa H."/>
            <person name="Katano Y."/>
            <person name="Nakamura S."/>
            <person name="Sasagawa M."/>
            <person name="Fukada J."/>
            <person name="Arai T."/>
            <person name="Sasakura N."/>
            <person name="Mochizuki D."/>
            <person name="Hosoyama A."/>
            <person name="Harada K."/>
            <person name="Horikawa H."/>
            <person name="Kato Y."/>
            <person name="Harada T."/>
            <person name="Sasaki K."/>
            <person name="Sekiguchi M."/>
            <person name="Hodoyama M."/>
            <person name="Nishiko R."/>
            <person name="Narita H."/>
            <person name="Hanamaki A."/>
            <person name="Hata C."/>
            <person name="Konno Y."/>
            <person name="Niimura Y."/>
            <person name="Yamazaki S."/>
            <person name="Fujita N."/>
        </authorList>
    </citation>
    <scope>NUCLEOTIDE SEQUENCE [LARGE SCALE GENOMIC DNA]</scope>
    <source>
        <strain evidence="4">ATCC 51415 / DSM 6626 / JCM 7361 / LMG 17667 / NBRC 15112 / Ep01</strain>
    </source>
</reference>
<evidence type="ECO:0000256" key="1">
    <source>
        <dbReference type="SAM" id="MobiDB-lite"/>
    </source>
</evidence>
<protein>
    <recommendedName>
        <fullName evidence="2">LysM domain-containing protein</fullName>
    </recommendedName>
</protein>
<accession>K0J785</accession>
<feature type="domain" description="LysM" evidence="2">
    <location>
        <begin position="2"/>
        <end position="47"/>
    </location>
</feature>
<dbReference type="RefSeq" id="WP_015009768.1">
    <property type="nucleotide sequence ID" value="NC_018704.1"/>
</dbReference>
<dbReference type="EMBL" id="AP012050">
    <property type="protein sequence ID" value="BAM47163.1"/>
    <property type="molecule type" value="Genomic_DNA"/>
</dbReference>
<name>K0J785_AMPXN</name>
<feature type="compositionally biased region" description="Acidic residues" evidence="1">
    <location>
        <begin position="247"/>
        <end position="261"/>
    </location>
</feature>
<evidence type="ECO:0000313" key="4">
    <source>
        <dbReference type="Proteomes" id="UP000006294"/>
    </source>
</evidence>
<dbReference type="KEGG" id="axl:AXY_10310"/>
<dbReference type="Pfam" id="PF01476">
    <property type="entry name" value="LysM"/>
    <property type="match status" value="1"/>
</dbReference>
<organism evidence="3 4">
    <name type="scientific">Amphibacillus xylanus (strain ATCC 51415 / DSM 6626 / JCM 7361 / LMG 17667 / NBRC 15112 / Ep01)</name>
    <dbReference type="NCBI Taxonomy" id="698758"/>
    <lineage>
        <taxon>Bacteria</taxon>
        <taxon>Bacillati</taxon>
        <taxon>Bacillota</taxon>
        <taxon>Bacilli</taxon>
        <taxon>Bacillales</taxon>
        <taxon>Bacillaceae</taxon>
        <taxon>Amphibacillus</taxon>
    </lineage>
</organism>
<evidence type="ECO:0000259" key="2">
    <source>
        <dbReference type="PROSITE" id="PS51782"/>
    </source>
</evidence>
<dbReference type="OrthoDB" id="2033517at2"/>
<sequence length="316" mass="36688">MKIHIVQKGDTLWKLAKQYNVDFEALKAANTHLANPDMIMPGMKIRIPTAKKQVVQSKTGTAPKEKVMTPFKHVPQKAQPVIKEDDKKPKQKVEKKIPLPKLPPVSIQMPKLPNIYANQYNIDVDFDIDDHDTTIKAEQTTHHHHPVQPQPVEQEPIKEQPVEQPVEQPAYWPQPNMMWIPCLPCQMMPCPPKPCFPNGMNLCDVYQDPNMLYANYAYQNAQWQVAQANQMYGNNPNTQWGELDVNDHDDDDNDNNNDDFDMNNNYYNMQYPTQWPMQQMGYQQNPYYYPGNGYQGYVNYATYAPRTNPYGDNEEE</sequence>
<dbReference type="SUPFAM" id="SSF54106">
    <property type="entry name" value="LysM domain"/>
    <property type="match status" value="1"/>
</dbReference>
<dbReference type="PATRIC" id="fig|698758.3.peg.1026"/>
<dbReference type="HOGENOM" id="CLU_878913_0_0_9"/>
<dbReference type="CDD" id="cd00118">
    <property type="entry name" value="LysM"/>
    <property type="match status" value="1"/>
</dbReference>
<dbReference type="InterPro" id="IPR014248">
    <property type="entry name" value="Spore_coat_assembly_SafA"/>
</dbReference>
<dbReference type="PROSITE" id="PS51782">
    <property type="entry name" value="LYSM"/>
    <property type="match status" value="1"/>
</dbReference>
<dbReference type="Proteomes" id="UP000006294">
    <property type="component" value="Chromosome"/>
</dbReference>
<keyword evidence="4" id="KW-1185">Reference proteome</keyword>
<dbReference type="InterPro" id="IPR018392">
    <property type="entry name" value="LysM"/>
</dbReference>
<dbReference type="SMART" id="SM00257">
    <property type="entry name" value="LysM"/>
    <property type="match status" value="1"/>
</dbReference>
<gene>
    <name evidence="3" type="ordered locus">AXY_10310</name>
</gene>
<dbReference type="STRING" id="698758.AXY_10310"/>
<dbReference type="NCBIfam" id="TIGR02899">
    <property type="entry name" value="spore_safA"/>
    <property type="match status" value="1"/>
</dbReference>
<evidence type="ECO:0000313" key="3">
    <source>
        <dbReference type="EMBL" id="BAM47163.1"/>
    </source>
</evidence>
<feature type="region of interest" description="Disordered" evidence="1">
    <location>
        <begin position="242"/>
        <end position="263"/>
    </location>
</feature>
<dbReference type="Gene3D" id="3.10.350.10">
    <property type="entry name" value="LysM domain"/>
    <property type="match status" value="1"/>
</dbReference>
<feature type="region of interest" description="Disordered" evidence="1">
    <location>
        <begin position="138"/>
        <end position="165"/>
    </location>
</feature>
<proteinExistence type="predicted"/>
<dbReference type="InterPro" id="IPR036779">
    <property type="entry name" value="LysM_dom_sf"/>
</dbReference>